<evidence type="ECO:0000256" key="2">
    <source>
        <dbReference type="ARBA" id="ARBA00022801"/>
    </source>
</evidence>
<dbReference type="GO" id="GO:0006281">
    <property type="term" value="P:DNA repair"/>
    <property type="evidence" value="ECO:0007669"/>
    <property type="project" value="UniProtKB-KW"/>
</dbReference>
<dbReference type="RefSeq" id="WP_052498298.1">
    <property type="nucleotide sequence ID" value="NZ_CP002580.1"/>
</dbReference>
<dbReference type="GO" id="GO:0016799">
    <property type="term" value="F:hydrolase activity, hydrolyzing N-glycosyl compounds"/>
    <property type="evidence" value="ECO:0007669"/>
    <property type="project" value="InterPro"/>
</dbReference>
<keyword evidence="3" id="KW-0234">DNA repair</keyword>
<dbReference type="KEGG" id="bgp:BGL_1c17330"/>
<dbReference type="Gene3D" id="1.10.1670.10">
    <property type="entry name" value="Helix-hairpin-Helix base-excision DNA repair enzymes (C-terminal)"/>
    <property type="match status" value="1"/>
</dbReference>
<evidence type="ECO:0000256" key="4">
    <source>
        <dbReference type="ARBA" id="ARBA00023295"/>
    </source>
</evidence>
<dbReference type="SUPFAM" id="SSF48150">
    <property type="entry name" value="DNA-glycosylase"/>
    <property type="match status" value="1"/>
</dbReference>
<dbReference type="AlphaFoldDB" id="A0A0B6RLP2"/>
<gene>
    <name evidence="5" type="ORF">BGL_1c17330</name>
</gene>
<sequence length="263" mass="29889">MQTMYAHIAGEVRELTLPAVHEEVLPGICWGAFDELMTPAYWCGQAWQHTESGTFCDFRLGRSLEEEVAACLLGGWGMPAELALAAYSRVRERNLLHAGITAQDLENALSEPFIFQGRERKYRFIRQKARYLSGCLERLAGFTPPENDIAFRDKLNELPGIGLKTASWIVRNLRPQSEVAILDIHILRVGQHLGLFPVDWQPETHYRQLEARFIAFARAIDASAATLDGLMWDHMRRLSAIMRKMHTQSEQLDLFVDNSVGVH</sequence>
<dbReference type="InterPro" id="IPR023170">
    <property type="entry name" value="HhH_base_excis_C"/>
</dbReference>
<evidence type="ECO:0000313" key="5">
    <source>
        <dbReference type="EMBL" id="AJK46242.1"/>
    </source>
</evidence>
<accession>A0A0B6RLP2</accession>
<reference evidence="6" key="1">
    <citation type="submission" date="2011-03" db="EMBL/GenBank/DDBJ databases">
        <authorList>
            <person name="Voget S."/>
            <person name="Streit W.R."/>
            <person name="Jaeger K.E."/>
            <person name="Daniel R."/>
        </authorList>
    </citation>
    <scope>NUCLEOTIDE SEQUENCE [LARGE SCALE GENOMIC DNA]</scope>
    <source>
        <strain evidence="6">PG1</strain>
    </source>
</reference>
<evidence type="ECO:0000313" key="6">
    <source>
        <dbReference type="Proteomes" id="UP000031838"/>
    </source>
</evidence>
<reference evidence="5 6" key="2">
    <citation type="journal article" date="2016" name="Appl. Microbiol. Biotechnol.">
        <title>Mutations improving production and secretion of extracellular lipase by Burkholderia glumae PG1.</title>
        <authorList>
            <person name="Knapp A."/>
            <person name="Voget S."/>
            <person name="Gao R."/>
            <person name="Zaburannyi N."/>
            <person name="Krysciak D."/>
            <person name="Breuer M."/>
            <person name="Hauer B."/>
            <person name="Streit W.R."/>
            <person name="Muller R."/>
            <person name="Daniel R."/>
            <person name="Jaeger K.E."/>
        </authorList>
    </citation>
    <scope>NUCLEOTIDE SEQUENCE [LARGE SCALE GENOMIC DNA]</scope>
    <source>
        <strain evidence="5 6">PG1</strain>
    </source>
</reference>
<evidence type="ECO:0000256" key="3">
    <source>
        <dbReference type="ARBA" id="ARBA00023204"/>
    </source>
</evidence>
<organism evidence="5 6">
    <name type="scientific">Burkholderia plantarii</name>
    <dbReference type="NCBI Taxonomy" id="41899"/>
    <lineage>
        <taxon>Bacteria</taxon>
        <taxon>Pseudomonadati</taxon>
        <taxon>Pseudomonadota</taxon>
        <taxon>Betaproteobacteria</taxon>
        <taxon>Burkholderiales</taxon>
        <taxon>Burkholderiaceae</taxon>
        <taxon>Burkholderia</taxon>
    </lineage>
</organism>
<dbReference type="EMBL" id="CP002580">
    <property type="protein sequence ID" value="AJK46242.1"/>
    <property type="molecule type" value="Genomic_DNA"/>
</dbReference>
<keyword evidence="4" id="KW-0326">Glycosidase</keyword>
<evidence type="ECO:0000256" key="1">
    <source>
        <dbReference type="ARBA" id="ARBA00022763"/>
    </source>
</evidence>
<keyword evidence="6" id="KW-1185">Reference proteome</keyword>
<dbReference type="Gene3D" id="1.10.340.30">
    <property type="entry name" value="Hypothetical protein, domain 2"/>
    <property type="match status" value="1"/>
</dbReference>
<dbReference type="Proteomes" id="UP000031838">
    <property type="component" value="Chromosome 1"/>
</dbReference>
<proteinExistence type="predicted"/>
<keyword evidence="1" id="KW-0227">DNA damage</keyword>
<dbReference type="GO" id="GO:0003906">
    <property type="term" value="F:DNA-(apurinic or apyrimidinic site) endonuclease activity"/>
    <property type="evidence" value="ECO:0007669"/>
    <property type="project" value="InterPro"/>
</dbReference>
<dbReference type="Pfam" id="PF22175">
    <property type="entry name" value="Ogg-HhH"/>
    <property type="match status" value="1"/>
</dbReference>
<keyword evidence="2" id="KW-0378">Hydrolase</keyword>
<dbReference type="HOGENOM" id="CLU_095594_0_0_4"/>
<dbReference type="InterPro" id="IPR012092">
    <property type="entry name" value="DNA_glyclase/AP_lyase_Ogg"/>
</dbReference>
<protein>
    <submittedName>
        <fullName evidence="5">DNA glycosylase</fullName>
    </submittedName>
</protein>
<dbReference type="InterPro" id="IPR011257">
    <property type="entry name" value="DNA_glycosylase"/>
</dbReference>
<name>A0A0B6RLP2_BURPL</name>